<accession>A0A8K0UPA4</accession>
<evidence type="ECO:0000313" key="2">
    <source>
        <dbReference type="Proteomes" id="UP000813824"/>
    </source>
</evidence>
<keyword evidence="2" id="KW-1185">Reference proteome</keyword>
<dbReference type="AlphaFoldDB" id="A0A8K0UPA4"/>
<evidence type="ECO:0000313" key="1">
    <source>
        <dbReference type="EMBL" id="KAH8101406.1"/>
    </source>
</evidence>
<protein>
    <submittedName>
        <fullName evidence="1">Uncharacterized protein</fullName>
    </submittedName>
</protein>
<sequence length="245" mass="25687">MAKLSSILPISPSFPHVQPTALPPPANDTISGNQRLGGSVTAFSVTACSALNSRRVPTFDIDITSRLTLTQYSGLPGKSASVTSGSVAYEVHPSSASPSNVIYMPHAVRASDASARDSTSMSPFDVSLSLVASQSLSAVLKPGPAFHGIHHHPNSTHTKAPKLISQTSACAPPAHLACPSLDSFSSPSRIQASGPALLWAHKLAPYDTRLDAFSLHATTRLWKLVLIVILGNGLGLDGPLFILIW</sequence>
<organism evidence="1 2">
    <name type="scientific">Cristinia sonorae</name>
    <dbReference type="NCBI Taxonomy" id="1940300"/>
    <lineage>
        <taxon>Eukaryota</taxon>
        <taxon>Fungi</taxon>
        <taxon>Dikarya</taxon>
        <taxon>Basidiomycota</taxon>
        <taxon>Agaricomycotina</taxon>
        <taxon>Agaricomycetes</taxon>
        <taxon>Agaricomycetidae</taxon>
        <taxon>Agaricales</taxon>
        <taxon>Pleurotineae</taxon>
        <taxon>Stephanosporaceae</taxon>
        <taxon>Cristinia</taxon>
    </lineage>
</organism>
<comment type="caution">
    <text evidence="1">The sequence shown here is derived from an EMBL/GenBank/DDBJ whole genome shotgun (WGS) entry which is preliminary data.</text>
</comment>
<gene>
    <name evidence="1" type="ORF">BXZ70DRAFT_1018561</name>
</gene>
<name>A0A8K0UPA4_9AGAR</name>
<dbReference type="Proteomes" id="UP000813824">
    <property type="component" value="Unassembled WGS sequence"/>
</dbReference>
<proteinExistence type="predicted"/>
<dbReference type="EMBL" id="JAEVFJ010000012">
    <property type="protein sequence ID" value="KAH8101406.1"/>
    <property type="molecule type" value="Genomic_DNA"/>
</dbReference>
<reference evidence="1" key="1">
    <citation type="journal article" date="2021" name="New Phytol.">
        <title>Evolutionary innovations through gain and loss of genes in the ectomycorrhizal Boletales.</title>
        <authorList>
            <person name="Wu G."/>
            <person name="Miyauchi S."/>
            <person name="Morin E."/>
            <person name="Kuo A."/>
            <person name="Drula E."/>
            <person name="Varga T."/>
            <person name="Kohler A."/>
            <person name="Feng B."/>
            <person name="Cao Y."/>
            <person name="Lipzen A."/>
            <person name="Daum C."/>
            <person name="Hundley H."/>
            <person name="Pangilinan J."/>
            <person name="Johnson J."/>
            <person name="Barry K."/>
            <person name="LaButti K."/>
            <person name="Ng V."/>
            <person name="Ahrendt S."/>
            <person name="Min B."/>
            <person name="Choi I.G."/>
            <person name="Park H."/>
            <person name="Plett J.M."/>
            <person name="Magnuson J."/>
            <person name="Spatafora J.W."/>
            <person name="Nagy L.G."/>
            <person name="Henrissat B."/>
            <person name="Grigoriev I.V."/>
            <person name="Yang Z.L."/>
            <person name="Xu J."/>
            <person name="Martin F.M."/>
        </authorList>
    </citation>
    <scope>NUCLEOTIDE SEQUENCE</scope>
    <source>
        <strain evidence="1">KKN 215</strain>
    </source>
</reference>